<sequence>MLFFSLRHLIGVCSLALLFFAVSCSPKKESITEYDMKRVLERFASARVQTGITSDVNTPAPSDQALFEEACEVYRLPTEKAKSYLKEKNPSLFESIYGN</sequence>
<dbReference type="NCBIfam" id="NF047469">
    <property type="entry name" value="UVExpRegProtLA1448"/>
    <property type="match status" value="1"/>
</dbReference>
<gene>
    <name evidence="2" type="ORF">EHQ58_12705</name>
</gene>
<evidence type="ECO:0000256" key="1">
    <source>
        <dbReference type="SAM" id="SignalP"/>
    </source>
</evidence>
<dbReference type="AlphaFoldDB" id="A0A4R9K0L7"/>
<keyword evidence="1" id="KW-0732">Signal</keyword>
<evidence type="ECO:0000313" key="3">
    <source>
        <dbReference type="Proteomes" id="UP000297693"/>
    </source>
</evidence>
<evidence type="ECO:0008006" key="4">
    <source>
        <dbReference type="Google" id="ProtNLM"/>
    </source>
</evidence>
<protein>
    <recommendedName>
        <fullName evidence="4">Lipoprotein</fullName>
    </recommendedName>
</protein>
<dbReference type="EMBL" id="RQGD01000034">
    <property type="protein sequence ID" value="TGL58228.1"/>
    <property type="molecule type" value="Genomic_DNA"/>
</dbReference>
<feature type="chain" id="PRO_5020924789" description="Lipoprotein" evidence="1">
    <location>
        <begin position="25"/>
        <end position="99"/>
    </location>
</feature>
<evidence type="ECO:0000313" key="2">
    <source>
        <dbReference type="EMBL" id="TGL58228.1"/>
    </source>
</evidence>
<name>A0A4R9K0L7_9LEPT</name>
<accession>A0A4R9K0L7</accession>
<dbReference type="Proteomes" id="UP000297693">
    <property type="component" value="Unassembled WGS sequence"/>
</dbReference>
<reference evidence="2" key="1">
    <citation type="journal article" date="2019" name="PLoS Negl. Trop. Dis.">
        <title>Revisiting the worldwide diversity of Leptospira species in the environment.</title>
        <authorList>
            <person name="Vincent A.T."/>
            <person name="Schiettekatte O."/>
            <person name="Bourhy P."/>
            <person name="Veyrier F.J."/>
            <person name="Picardeau M."/>
        </authorList>
    </citation>
    <scope>NUCLEOTIDE SEQUENCE [LARGE SCALE GENOMIC DNA]</scope>
    <source>
        <strain evidence="2">201702476</strain>
    </source>
</reference>
<proteinExistence type="predicted"/>
<organism evidence="2 3">
    <name type="scientific">Leptospira ognonensis</name>
    <dbReference type="NCBI Taxonomy" id="2484945"/>
    <lineage>
        <taxon>Bacteria</taxon>
        <taxon>Pseudomonadati</taxon>
        <taxon>Spirochaetota</taxon>
        <taxon>Spirochaetia</taxon>
        <taxon>Leptospirales</taxon>
        <taxon>Leptospiraceae</taxon>
        <taxon>Leptospira</taxon>
    </lineage>
</organism>
<dbReference type="PROSITE" id="PS51257">
    <property type="entry name" value="PROKAR_LIPOPROTEIN"/>
    <property type="match status" value="1"/>
</dbReference>
<dbReference type="OrthoDB" id="336312at2"/>
<comment type="caution">
    <text evidence="2">The sequence shown here is derived from an EMBL/GenBank/DDBJ whole genome shotgun (WGS) entry which is preliminary data.</text>
</comment>
<dbReference type="RefSeq" id="WP_135624247.1">
    <property type="nucleotide sequence ID" value="NZ_RQGD01000034.1"/>
</dbReference>
<keyword evidence="3" id="KW-1185">Reference proteome</keyword>
<feature type="signal peptide" evidence="1">
    <location>
        <begin position="1"/>
        <end position="24"/>
    </location>
</feature>